<feature type="non-terminal residue" evidence="8">
    <location>
        <position position="64"/>
    </location>
</feature>
<evidence type="ECO:0000256" key="5">
    <source>
        <dbReference type="ARBA" id="ARBA00022801"/>
    </source>
</evidence>
<dbReference type="GO" id="GO:0004519">
    <property type="term" value="F:endonuclease activity"/>
    <property type="evidence" value="ECO:0007669"/>
    <property type="project" value="UniProtKB-KW"/>
</dbReference>
<dbReference type="GO" id="GO:0003964">
    <property type="term" value="F:RNA-directed DNA polymerase activity"/>
    <property type="evidence" value="ECO:0007669"/>
    <property type="project" value="UniProtKB-KW"/>
</dbReference>
<evidence type="ECO:0000256" key="4">
    <source>
        <dbReference type="ARBA" id="ARBA00022759"/>
    </source>
</evidence>
<organism evidence="8 9">
    <name type="scientific">Cryptococcus floricola</name>
    <dbReference type="NCBI Taxonomy" id="2591691"/>
    <lineage>
        <taxon>Eukaryota</taxon>
        <taxon>Fungi</taxon>
        <taxon>Dikarya</taxon>
        <taxon>Basidiomycota</taxon>
        <taxon>Agaricomycotina</taxon>
        <taxon>Tremellomycetes</taxon>
        <taxon>Tremellales</taxon>
        <taxon>Cryptococcaceae</taxon>
        <taxon>Cryptococcus</taxon>
    </lineage>
</organism>
<evidence type="ECO:0000256" key="6">
    <source>
        <dbReference type="ARBA" id="ARBA00022918"/>
    </source>
</evidence>
<keyword evidence="4" id="KW-0255">Endonuclease</keyword>
<accession>A0A5D3B1P6</accession>
<keyword evidence="1" id="KW-0808">Transferase</keyword>
<evidence type="ECO:0000256" key="2">
    <source>
        <dbReference type="ARBA" id="ARBA00022695"/>
    </source>
</evidence>
<evidence type="ECO:0000313" key="9">
    <source>
        <dbReference type="Proteomes" id="UP000322245"/>
    </source>
</evidence>
<evidence type="ECO:0000259" key="7">
    <source>
        <dbReference type="Pfam" id="PF17917"/>
    </source>
</evidence>
<dbReference type="AlphaFoldDB" id="A0A5D3B1P6"/>
<sequence>MFGWGATVNQLDFQKSPPEERPIAFLSGKFTPTEMNYHITNKKPFPMVVVAVKCRHWLMSSEYP</sequence>
<keyword evidence="2" id="KW-0548">Nucleotidyltransferase</keyword>
<proteinExistence type="predicted"/>
<keyword evidence="6" id="KW-0695">RNA-directed DNA polymerase</keyword>
<dbReference type="SUPFAM" id="SSF56672">
    <property type="entry name" value="DNA/RNA polymerases"/>
    <property type="match status" value="1"/>
</dbReference>
<keyword evidence="5" id="KW-0378">Hydrolase</keyword>
<evidence type="ECO:0000313" key="8">
    <source>
        <dbReference type="EMBL" id="TYJ56481.1"/>
    </source>
</evidence>
<gene>
    <name evidence="8" type="ORF">B9479_002884</name>
</gene>
<evidence type="ECO:0000256" key="3">
    <source>
        <dbReference type="ARBA" id="ARBA00022722"/>
    </source>
</evidence>
<comment type="caution">
    <text evidence="8">The sequence shown here is derived from an EMBL/GenBank/DDBJ whole genome shotgun (WGS) entry which is preliminary data.</text>
</comment>
<name>A0A5D3B1P6_9TREE</name>
<keyword evidence="3" id="KW-0540">Nuclease</keyword>
<dbReference type="EMBL" id="NIDF01000024">
    <property type="protein sequence ID" value="TYJ56481.1"/>
    <property type="molecule type" value="Genomic_DNA"/>
</dbReference>
<dbReference type="InterPro" id="IPR043502">
    <property type="entry name" value="DNA/RNA_pol_sf"/>
</dbReference>
<feature type="domain" description="Reverse transcriptase RNase H-like" evidence="7">
    <location>
        <begin position="2"/>
        <end position="61"/>
    </location>
</feature>
<dbReference type="Pfam" id="PF17917">
    <property type="entry name" value="RT_RNaseH"/>
    <property type="match status" value="1"/>
</dbReference>
<dbReference type="InterPro" id="IPR041373">
    <property type="entry name" value="RT_RNaseH"/>
</dbReference>
<evidence type="ECO:0000256" key="1">
    <source>
        <dbReference type="ARBA" id="ARBA00022679"/>
    </source>
</evidence>
<reference evidence="8 9" key="1">
    <citation type="submission" date="2017-05" db="EMBL/GenBank/DDBJ databases">
        <title>The Genome Sequence of Tsuchiyaea wingfieldii DSM 27421.</title>
        <authorList>
            <person name="Cuomo C."/>
            <person name="Passer A."/>
            <person name="Billmyre B."/>
            <person name="Heitman J."/>
        </authorList>
    </citation>
    <scope>NUCLEOTIDE SEQUENCE [LARGE SCALE GENOMIC DNA]</scope>
    <source>
        <strain evidence="8 9">DSM 27421</strain>
    </source>
</reference>
<dbReference type="Proteomes" id="UP000322245">
    <property type="component" value="Unassembled WGS sequence"/>
</dbReference>
<protein>
    <recommendedName>
        <fullName evidence="7">Reverse transcriptase RNase H-like domain-containing protein</fullName>
    </recommendedName>
</protein>
<dbReference type="GO" id="GO:0016787">
    <property type="term" value="F:hydrolase activity"/>
    <property type="evidence" value="ECO:0007669"/>
    <property type="project" value="UniProtKB-KW"/>
</dbReference>
<keyword evidence="9" id="KW-1185">Reference proteome</keyword>